<dbReference type="InterPro" id="IPR029016">
    <property type="entry name" value="GAF-like_dom_sf"/>
</dbReference>
<dbReference type="InterPro" id="IPR005467">
    <property type="entry name" value="His_kinase_dom"/>
</dbReference>
<dbReference type="Gene3D" id="3.30.565.10">
    <property type="entry name" value="Histidine kinase-like ATPase, C-terminal domain"/>
    <property type="match status" value="1"/>
</dbReference>
<feature type="domain" description="Histidine kinase" evidence="6">
    <location>
        <begin position="433"/>
        <end position="642"/>
    </location>
</feature>
<dbReference type="CDD" id="cd00130">
    <property type="entry name" value="PAS"/>
    <property type="match status" value="1"/>
</dbReference>
<dbReference type="Proteomes" id="UP000598971">
    <property type="component" value="Unassembled WGS sequence"/>
</dbReference>
<keyword evidence="5" id="KW-0418">Kinase</keyword>
<dbReference type="InterPro" id="IPR003018">
    <property type="entry name" value="GAF"/>
</dbReference>
<evidence type="ECO:0000313" key="9">
    <source>
        <dbReference type="Proteomes" id="UP000598971"/>
    </source>
</evidence>
<dbReference type="Gene3D" id="3.30.450.40">
    <property type="match status" value="1"/>
</dbReference>
<keyword evidence="9" id="KW-1185">Reference proteome</keyword>
<dbReference type="SUPFAM" id="SSF55874">
    <property type="entry name" value="ATPase domain of HSP90 chaperone/DNA topoisomerase II/histidine kinase"/>
    <property type="match status" value="1"/>
</dbReference>
<accession>A0A8J8JU43</accession>
<dbReference type="InterPro" id="IPR013656">
    <property type="entry name" value="PAS_4"/>
</dbReference>
<dbReference type="InterPro" id="IPR003594">
    <property type="entry name" value="HATPase_dom"/>
</dbReference>
<dbReference type="PROSITE" id="PS50109">
    <property type="entry name" value="HIS_KIN"/>
    <property type="match status" value="1"/>
</dbReference>
<organism evidence="8 9">
    <name type="scientific">Limnovirga soli</name>
    <dbReference type="NCBI Taxonomy" id="2656915"/>
    <lineage>
        <taxon>Bacteria</taxon>
        <taxon>Pseudomonadati</taxon>
        <taxon>Bacteroidota</taxon>
        <taxon>Chitinophagia</taxon>
        <taxon>Chitinophagales</taxon>
        <taxon>Chitinophagaceae</taxon>
        <taxon>Limnovirga</taxon>
    </lineage>
</organism>
<keyword evidence="4" id="KW-0808">Transferase</keyword>
<dbReference type="InterPro" id="IPR004358">
    <property type="entry name" value="Sig_transdc_His_kin-like_C"/>
</dbReference>
<dbReference type="Gene3D" id="3.30.450.20">
    <property type="entry name" value="PAS domain"/>
    <property type="match status" value="2"/>
</dbReference>
<dbReference type="SUPFAM" id="SSF55781">
    <property type="entry name" value="GAF domain-like"/>
    <property type="match status" value="1"/>
</dbReference>
<dbReference type="InterPro" id="IPR000014">
    <property type="entry name" value="PAS"/>
</dbReference>
<evidence type="ECO:0000256" key="2">
    <source>
        <dbReference type="ARBA" id="ARBA00012438"/>
    </source>
</evidence>
<name>A0A8J8JU43_9BACT</name>
<dbReference type="PANTHER" id="PTHR43304:SF1">
    <property type="entry name" value="PAC DOMAIN-CONTAINING PROTEIN"/>
    <property type="match status" value="1"/>
</dbReference>
<dbReference type="PROSITE" id="PS50113">
    <property type="entry name" value="PAC"/>
    <property type="match status" value="1"/>
</dbReference>
<dbReference type="SMART" id="SM00387">
    <property type="entry name" value="HATPase_c"/>
    <property type="match status" value="1"/>
</dbReference>
<dbReference type="Pfam" id="PF13426">
    <property type="entry name" value="PAS_9"/>
    <property type="match status" value="1"/>
</dbReference>
<dbReference type="InterPro" id="IPR036890">
    <property type="entry name" value="HATPase_C_sf"/>
</dbReference>
<evidence type="ECO:0000256" key="4">
    <source>
        <dbReference type="ARBA" id="ARBA00022679"/>
    </source>
</evidence>
<evidence type="ECO:0000256" key="5">
    <source>
        <dbReference type="ARBA" id="ARBA00022777"/>
    </source>
</evidence>
<dbReference type="EC" id="2.7.13.3" evidence="2"/>
<dbReference type="Pfam" id="PF01590">
    <property type="entry name" value="GAF"/>
    <property type="match status" value="1"/>
</dbReference>
<evidence type="ECO:0000313" key="8">
    <source>
        <dbReference type="EMBL" id="NNV56643.1"/>
    </source>
</evidence>
<keyword evidence="3" id="KW-0597">Phosphoprotein</keyword>
<dbReference type="EMBL" id="WHPF01000010">
    <property type="protein sequence ID" value="NNV56643.1"/>
    <property type="molecule type" value="Genomic_DNA"/>
</dbReference>
<proteinExistence type="predicted"/>
<evidence type="ECO:0000256" key="3">
    <source>
        <dbReference type="ARBA" id="ARBA00022553"/>
    </source>
</evidence>
<gene>
    <name evidence="8" type="ORF">GD597_14320</name>
</gene>
<dbReference type="GO" id="GO:0004673">
    <property type="term" value="F:protein histidine kinase activity"/>
    <property type="evidence" value="ECO:0007669"/>
    <property type="project" value="UniProtKB-EC"/>
</dbReference>
<dbReference type="NCBIfam" id="TIGR00229">
    <property type="entry name" value="sensory_box"/>
    <property type="match status" value="1"/>
</dbReference>
<dbReference type="PRINTS" id="PR00344">
    <property type="entry name" value="BCTRLSENSOR"/>
</dbReference>
<reference evidence="8" key="1">
    <citation type="submission" date="2019-10" db="EMBL/GenBank/DDBJ databases">
        <title>Draft genome sequence of Panacibacter sp. KCS-6.</title>
        <authorList>
            <person name="Yim K.J."/>
        </authorList>
    </citation>
    <scope>NUCLEOTIDE SEQUENCE</scope>
    <source>
        <strain evidence="8">KCS-6</strain>
    </source>
</reference>
<dbReference type="PANTHER" id="PTHR43304">
    <property type="entry name" value="PHYTOCHROME-LIKE PROTEIN CPH1"/>
    <property type="match status" value="1"/>
</dbReference>
<evidence type="ECO:0000256" key="1">
    <source>
        <dbReference type="ARBA" id="ARBA00000085"/>
    </source>
</evidence>
<dbReference type="RefSeq" id="WP_171608589.1">
    <property type="nucleotide sequence ID" value="NZ_WHPF01000010.1"/>
</dbReference>
<dbReference type="Pfam" id="PF02518">
    <property type="entry name" value="HATPase_c"/>
    <property type="match status" value="1"/>
</dbReference>
<feature type="domain" description="PAC" evidence="7">
    <location>
        <begin position="241"/>
        <end position="292"/>
    </location>
</feature>
<dbReference type="InterPro" id="IPR052162">
    <property type="entry name" value="Sensor_kinase/Photoreceptor"/>
</dbReference>
<evidence type="ECO:0000259" key="6">
    <source>
        <dbReference type="PROSITE" id="PS50109"/>
    </source>
</evidence>
<dbReference type="SUPFAM" id="SSF55785">
    <property type="entry name" value="PYP-like sensor domain (PAS domain)"/>
    <property type="match status" value="2"/>
</dbReference>
<evidence type="ECO:0000259" key="7">
    <source>
        <dbReference type="PROSITE" id="PS50113"/>
    </source>
</evidence>
<dbReference type="InterPro" id="IPR035965">
    <property type="entry name" value="PAS-like_dom_sf"/>
</dbReference>
<comment type="caution">
    <text evidence="8">The sequence shown here is derived from an EMBL/GenBank/DDBJ whole genome shotgun (WGS) entry which is preliminary data.</text>
</comment>
<dbReference type="Pfam" id="PF08448">
    <property type="entry name" value="PAS_4"/>
    <property type="match status" value="1"/>
</dbReference>
<protein>
    <recommendedName>
        <fullName evidence="2">histidine kinase</fullName>
        <ecNumber evidence="2">2.7.13.3</ecNumber>
    </recommendedName>
</protein>
<dbReference type="SMART" id="SM00065">
    <property type="entry name" value="GAF"/>
    <property type="match status" value="1"/>
</dbReference>
<dbReference type="AlphaFoldDB" id="A0A8J8JU43"/>
<dbReference type="SMART" id="SM00091">
    <property type="entry name" value="PAS"/>
    <property type="match status" value="2"/>
</dbReference>
<sequence>MRASPLPYNESERIEALYRLNIIDTPAEQDFDDLTVMASSLCDTPYSLITFVDKERQWFKAKTGINITETHRDISFCAHALHSSETFIVADTLKDERFIDNPFVANEPNIRFYAGTPIVTDDGFILGTLCVLDSKPRTLSDKQIFYLRTLANQVQKLLQLRKIVNTSAYKLNVYQNGTSDAVFLLDKHLHIQDFNKVTNEFLWHNPDKIIKTGDSILNYLEKEYIPVFETNVKKALAGEEMRFECRIRHENNYLWWAITFLPVYNQFKEITGVVHTATKINERKKAEIVLQENEQLLQNIFKSSPVALLISRYSDGLVVMVNEALAKIALSTPNQLIGKLTKDFYTNPEQREDIIETLNTKGFIKNREIELTRSNGLSSPCLLSSEIITWKGEKMIMSGFVDISEIKFTEMELNKSLNMVTEQNKRLLNFSYIVSHNLRSHASNIKSIVSYLQEPGREEEKKEMIKHLSSVSHALDDTLHNLNEVVSIHNNTNLIFENLDIHTYVNKAIELISPQIEQKDAVIHNLIPENTTINYNPAYLESIIYNFLSNAVKYASPGRQPHITLNTYFHNNKFVLEIADNGIGIDLARNGDKLFGMYKTFHGNADAKGIGLFITKNQVEFMGGKIEVDSTLNKGTTFKIYF</sequence>
<dbReference type="InterPro" id="IPR000700">
    <property type="entry name" value="PAS-assoc_C"/>
</dbReference>
<comment type="catalytic activity">
    <reaction evidence="1">
        <text>ATP + protein L-histidine = ADP + protein N-phospho-L-histidine.</text>
        <dbReference type="EC" id="2.7.13.3"/>
    </reaction>
</comment>